<dbReference type="PROSITE" id="PS01127">
    <property type="entry name" value="EF_TS_2"/>
    <property type="match status" value="1"/>
</dbReference>
<dbReference type="HAMAP" id="MF_00050">
    <property type="entry name" value="EF_Ts"/>
    <property type="match status" value="1"/>
</dbReference>
<feature type="domain" description="Translation elongation factor EFTs/EF1B dimerisation" evidence="8">
    <location>
        <begin position="72"/>
        <end position="286"/>
    </location>
</feature>
<dbReference type="AlphaFoldDB" id="A0A1F6D3B4"/>
<dbReference type="SUPFAM" id="SSF46934">
    <property type="entry name" value="UBA-like"/>
    <property type="match status" value="1"/>
</dbReference>
<dbReference type="Gene3D" id="1.10.286.20">
    <property type="match status" value="1"/>
</dbReference>
<evidence type="ECO:0000256" key="1">
    <source>
        <dbReference type="ARBA" id="ARBA00005532"/>
    </source>
</evidence>
<proteinExistence type="inferred from homology"/>
<keyword evidence="3 5" id="KW-0251">Elongation factor</keyword>
<organism evidence="9 10">
    <name type="scientific">Handelsmanbacteria sp. (strain RIFCSPLOWO2_12_FULL_64_10)</name>
    <dbReference type="NCBI Taxonomy" id="1817868"/>
    <lineage>
        <taxon>Bacteria</taxon>
        <taxon>Candidatus Handelsmaniibacteriota</taxon>
    </lineage>
</organism>
<evidence type="ECO:0000256" key="5">
    <source>
        <dbReference type="HAMAP-Rule" id="MF_00050"/>
    </source>
</evidence>
<accession>A0A1F6D3B4</accession>
<keyword evidence="4 5" id="KW-0648">Protein biosynthesis</keyword>
<evidence type="ECO:0000313" key="9">
    <source>
        <dbReference type="EMBL" id="OGG55919.1"/>
    </source>
</evidence>
<dbReference type="EMBL" id="MFKF01000056">
    <property type="protein sequence ID" value="OGG55919.1"/>
    <property type="molecule type" value="Genomic_DNA"/>
</dbReference>
<dbReference type="Proteomes" id="UP000178606">
    <property type="component" value="Unassembled WGS sequence"/>
</dbReference>
<dbReference type="InterPro" id="IPR001816">
    <property type="entry name" value="Transl_elong_EFTs/EF1B"/>
</dbReference>
<dbReference type="PROSITE" id="PS01126">
    <property type="entry name" value="EF_TS_1"/>
    <property type="match status" value="1"/>
</dbReference>
<dbReference type="Pfam" id="PF00889">
    <property type="entry name" value="EF_TS"/>
    <property type="match status" value="1"/>
</dbReference>
<comment type="function">
    <text evidence="5 6">Associates with the EF-Tu.GDP complex and induces the exchange of GDP to GTP. It remains bound to the aminoacyl-tRNA.EF-Tu.GTP complex up to the GTP hydrolysis stage on the ribosome.</text>
</comment>
<dbReference type="NCBIfam" id="TIGR00116">
    <property type="entry name" value="tsf"/>
    <property type="match status" value="1"/>
</dbReference>
<sequence>MAITSEMVKALRLKTNVGMMDCKKALEEAGGDMDKAVEILRKRGIAKAESRAGRVAKEGLIVSHLQPDNRLGVIVEVNSETDFVARTGEFRAFSEEVAAHVAAANPSEETFVKEPDKPIQDKLLELISKTGENISIRRFTRFVLGGEGVVTSYIHAGSKLGVLVEVHCKSGATARVQELQAFARDVAMQVAASNPVAVSREEIPPERVERERAIYREQAAAEGKPEKVLDRIVAGRLEKYYQDVCLLEQPFIKDPERTMKDLLTGLAAKVGEDISVRRFVRFMLGEEPA</sequence>
<dbReference type="SUPFAM" id="SSF54713">
    <property type="entry name" value="Elongation factor Ts (EF-Ts), dimerisation domain"/>
    <property type="match status" value="2"/>
</dbReference>
<dbReference type="InterPro" id="IPR014039">
    <property type="entry name" value="Transl_elong_EFTs/EF1B_dimer"/>
</dbReference>
<evidence type="ECO:0000256" key="6">
    <source>
        <dbReference type="RuleBase" id="RU000642"/>
    </source>
</evidence>
<feature type="region of interest" description="Involved in Mg(2+) ion dislocation from EF-Tu" evidence="5">
    <location>
        <begin position="81"/>
        <end position="84"/>
    </location>
</feature>
<dbReference type="FunFam" id="1.10.8.10:FF:000001">
    <property type="entry name" value="Elongation factor Ts"/>
    <property type="match status" value="1"/>
</dbReference>
<evidence type="ECO:0000256" key="2">
    <source>
        <dbReference type="ARBA" id="ARBA00016956"/>
    </source>
</evidence>
<evidence type="ECO:0000256" key="3">
    <source>
        <dbReference type="ARBA" id="ARBA00022768"/>
    </source>
</evidence>
<dbReference type="InterPro" id="IPR009060">
    <property type="entry name" value="UBA-like_sf"/>
</dbReference>
<dbReference type="FunFam" id="1.10.286.20:FF:000001">
    <property type="entry name" value="Elongation factor Ts"/>
    <property type="match status" value="1"/>
</dbReference>
<keyword evidence="5" id="KW-0963">Cytoplasm</keyword>
<name>A0A1F6D3B4_HANXR</name>
<dbReference type="GO" id="GO:0003746">
    <property type="term" value="F:translation elongation factor activity"/>
    <property type="evidence" value="ECO:0007669"/>
    <property type="project" value="UniProtKB-UniRule"/>
</dbReference>
<dbReference type="Gene3D" id="1.10.8.10">
    <property type="entry name" value="DNA helicase RuvA subunit, C-terminal domain"/>
    <property type="match status" value="1"/>
</dbReference>
<dbReference type="PANTHER" id="PTHR11741">
    <property type="entry name" value="ELONGATION FACTOR TS"/>
    <property type="match status" value="1"/>
</dbReference>
<comment type="similarity">
    <text evidence="1 5 6">Belongs to the EF-Ts family.</text>
</comment>
<dbReference type="GO" id="GO:0005737">
    <property type="term" value="C:cytoplasm"/>
    <property type="evidence" value="ECO:0007669"/>
    <property type="project" value="UniProtKB-SubCell"/>
</dbReference>
<dbReference type="Gene3D" id="3.30.479.20">
    <property type="entry name" value="Elongation factor Ts, dimerisation domain"/>
    <property type="match status" value="2"/>
</dbReference>
<gene>
    <name evidence="5" type="primary">tsf</name>
    <name evidence="9" type="ORF">A3F84_09805</name>
</gene>
<dbReference type="InterPro" id="IPR036402">
    <property type="entry name" value="EF-Ts_dimer_sf"/>
</dbReference>
<evidence type="ECO:0000313" key="10">
    <source>
        <dbReference type="Proteomes" id="UP000178606"/>
    </source>
</evidence>
<dbReference type="InterPro" id="IPR018101">
    <property type="entry name" value="Transl_elong_Ts_CS"/>
</dbReference>
<evidence type="ECO:0000259" key="8">
    <source>
        <dbReference type="Pfam" id="PF00889"/>
    </source>
</evidence>
<evidence type="ECO:0000256" key="7">
    <source>
        <dbReference type="RuleBase" id="RU000643"/>
    </source>
</evidence>
<comment type="caution">
    <text evidence="9">The sequence shown here is derived from an EMBL/GenBank/DDBJ whole genome shotgun (WGS) entry which is preliminary data.</text>
</comment>
<dbReference type="CDD" id="cd14275">
    <property type="entry name" value="UBA_EF-Ts"/>
    <property type="match status" value="1"/>
</dbReference>
<dbReference type="PANTHER" id="PTHR11741:SF0">
    <property type="entry name" value="ELONGATION FACTOR TS, MITOCHONDRIAL"/>
    <property type="match status" value="1"/>
</dbReference>
<comment type="subcellular location">
    <subcellularLocation>
        <location evidence="5 7">Cytoplasm</location>
    </subcellularLocation>
</comment>
<evidence type="ECO:0000256" key="4">
    <source>
        <dbReference type="ARBA" id="ARBA00022917"/>
    </source>
</evidence>
<protein>
    <recommendedName>
        <fullName evidence="2 5">Elongation factor Ts</fullName>
        <shortName evidence="5">EF-Ts</shortName>
    </recommendedName>
</protein>
<reference evidence="9 10" key="1">
    <citation type="journal article" date="2016" name="Nat. Commun.">
        <title>Thousands of microbial genomes shed light on interconnected biogeochemical processes in an aquifer system.</title>
        <authorList>
            <person name="Anantharaman K."/>
            <person name="Brown C.T."/>
            <person name="Hug L.A."/>
            <person name="Sharon I."/>
            <person name="Castelle C.J."/>
            <person name="Probst A.J."/>
            <person name="Thomas B.C."/>
            <person name="Singh A."/>
            <person name="Wilkins M.J."/>
            <person name="Karaoz U."/>
            <person name="Brodie E.L."/>
            <person name="Williams K.H."/>
            <person name="Hubbard S.S."/>
            <person name="Banfield J.F."/>
        </authorList>
    </citation>
    <scope>NUCLEOTIDE SEQUENCE [LARGE SCALE GENOMIC DNA]</scope>
    <source>
        <strain evidence="10">RIFCSPLOWO2_12_FULL_64_10</strain>
    </source>
</reference>